<accession>A0A7M7NVJ9</accession>
<keyword evidence="1" id="KW-0175">Coiled coil</keyword>
<evidence type="ECO:0000313" key="4">
    <source>
        <dbReference type="Proteomes" id="UP000007110"/>
    </source>
</evidence>
<reference evidence="3" key="2">
    <citation type="submission" date="2021-01" db="UniProtKB">
        <authorList>
            <consortium name="EnsemblMetazoa"/>
        </authorList>
    </citation>
    <scope>IDENTIFICATION</scope>
</reference>
<proteinExistence type="predicted"/>
<dbReference type="RefSeq" id="XP_030841600.1">
    <property type="nucleotide sequence ID" value="XM_030985740.1"/>
</dbReference>
<dbReference type="AlphaFoldDB" id="A0A7M7NVJ9"/>
<feature type="coiled-coil region" evidence="1">
    <location>
        <begin position="500"/>
        <end position="534"/>
    </location>
</feature>
<dbReference type="FunCoup" id="A0A7M7NVJ9">
    <property type="interactions" value="5"/>
</dbReference>
<dbReference type="PANTHER" id="PTHR34649">
    <property type="entry name" value="CILIA- AND FLAGELLA-ASSOCIATED PROTEIN 99"/>
    <property type="match status" value="1"/>
</dbReference>
<protein>
    <recommendedName>
        <fullName evidence="5">Cilia- and flagella-associated protein 99</fullName>
    </recommendedName>
</protein>
<dbReference type="KEGG" id="spu:584073"/>
<dbReference type="InParanoid" id="A0A7M7NVJ9"/>
<dbReference type="InterPro" id="IPR039341">
    <property type="entry name" value="CFAP99"/>
</dbReference>
<dbReference type="CTD" id="402160"/>
<evidence type="ECO:0000256" key="1">
    <source>
        <dbReference type="SAM" id="Coils"/>
    </source>
</evidence>
<evidence type="ECO:0000256" key="2">
    <source>
        <dbReference type="SAM" id="MobiDB-lite"/>
    </source>
</evidence>
<feature type="region of interest" description="Disordered" evidence="2">
    <location>
        <begin position="587"/>
        <end position="667"/>
    </location>
</feature>
<reference evidence="4" key="1">
    <citation type="submission" date="2015-02" db="EMBL/GenBank/DDBJ databases">
        <title>Genome sequencing for Strongylocentrotus purpuratus.</title>
        <authorList>
            <person name="Murali S."/>
            <person name="Liu Y."/>
            <person name="Vee V."/>
            <person name="English A."/>
            <person name="Wang M."/>
            <person name="Skinner E."/>
            <person name="Han Y."/>
            <person name="Muzny D.M."/>
            <person name="Worley K.C."/>
            <person name="Gibbs R.A."/>
        </authorList>
    </citation>
    <scope>NUCLEOTIDE SEQUENCE</scope>
</reference>
<dbReference type="EnsemblMetazoa" id="XM_030985740">
    <property type="protein sequence ID" value="XP_030841600"/>
    <property type="gene ID" value="LOC584073"/>
</dbReference>
<dbReference type="OrthoDB" id="10262255at2759"/>
<feature type="compositionally biased region" description="Polar residues" evidence="2">
    <location>
        <begin position="596"/>
        <end position="608"/>
    </location>
</feature>
<keyword evidence="4" id="KW-1185">Reference proteome</keyword>
<evidence type="ECO:0008006" key="5">
    <source>
        <dbReference type="Google" id="ProtNLM"/>
    </source>
</evidence>
<feature type="region of interest" description="Disordered" evidence="2">
    <location>
        <begin position="198"/>
        <end position="220"/>
    </location>
</feature>
<name>A0A7M7NVJ9_STRPU</name>
<sequence>MNNHASLLNHCVSILDSFDPAAFGVDQHVSRYLNAHEVLDERDRSFITEVFAGCVRHGRVMEVIVKAFYVRDGRNCLRADKNLYTVLSYLALYRLDELGMANYGKFIRSQDVNKMHKYLAFSFNATHLKTWMKDEWTKIYESSYVQVELISPILRWLPELGELIEQLANKIANKSATQRKVKTPTDIKAFNITQPRPRSVPVPEKIPQVKKSKPVPKSTYHLPREGTLVEEAKERNRKRAEENLLSAAKSQFSCASAEKSEKTIVRKAAIMKKEESKLQFNKVKARKIPEAVSNNVPIKLNMAAILREGQLYQKREEDEMRKLEQLEAGAKDASEFLEWQTSMRQRDTEEQLAEIERKRLEGKLSHEEAILARQSLIKENKEKVQIMKKEAEEMMAKYVEKRMKEEEVLKRVVEGIISGHQNAKQAKVKMQEYNRKLVEEVSEESRELLRQALEEAEAEMRRKIDLIQQIRALEVAPKDRTKLIDWTATAGHALLSEMSIAELKERVTLLRIAEEEERENKRDEILEAKEAKDRFLMDKLQQISKHRAAEGQVAAMKLESKRKAKVEKSEIKDPKLQDLQARLEQRKQERLKTTQEMKISPTKQSANRTKALIQQKKKNEDSRWKELESRREKQASLQSQGIPTDVAGQRLNSFGRSRQMATEAVSS</sequence>
<dbReference type="Proteomes" id="UP000007110">
    <property type="component" value="Unassembled WGS sequence"/>
</dbReference>
<feature type="coiled-coil region" evidence="1">
    <location>
        <begin position="377"/>
        <end position="473"/>
    </location>
</feature>
<feature type="compositionally biased region" description="Polar residues" evidence="2">
    <location>
        <begin position="650"/>
        <end position="667"/>
    </location>
</feature>
<evidence type="ECO:0000313" key="3">
    <source>
        <dbReference type="EnsemblMetazoa" id="XP_030841600"/>
    </source>
</evidence>
<dbReference type="GeneID" id="584073"/>
<dbReference type="PANTHER" id="PTHR34649:SF1">
    <property type="entry name" value="CILIA- AND FLAGELLA-ASSOCIATED PROTEIN 99"/>
    <property type="match status" value="1"/>
</dbReference>
<dbReference type="OMA" id="VQDGRYC"/>
<feature type="compositionally biased region" description="Basic and acidic residues" evidence="2">
    <location>
        <begin position="617"/>
        <end position="634"/>
    </location>
</feature>
<organism evidence="3 4">
    <name type="scientific">Strongylocentrotus purpuratus</name>
    <name type="common">Purple sea urchin</name>
    <dbReference type="NCBI Taxonomy" id="7668"/>
    <lineage>
        <taxon>Eukaryota</taxon>
        <taxon>Metazoa</taxon>
        <taxon>Echinodermata</taxon>
        <taxon>Eleutherozoa</taxon>
        <taxon>Echinozoa</taxon>
        <taxon>Echinoidea</taxon>
        <taxon>Euechinoidea</taxon>
        <taxon>Echinacea</taxon>
        <taxon>Camarodonta</taxon>
        <taxon>Echinidea</taxon>
        <taxon>Strongylocentrotidae</taxon>
        <taxon>Strongylocentrotus</taxon>
    </lineage>
</organism>